<evidence type="ECO:0000256" key="1">
    <source>
        <dbReference type="ARBA" id="ARBA00004651"/>
    </source>
</evidence>
<feature type="transmembrane region" description="Helical" evidence="7">
    <location>
        <begin position="449"/>
        <end position="469"/>
    </location>
</feature>
<evidence type="ECO:0000313" key="9">
    <source>
        <dbReference type="Proteomes" id="UP000831880"/>
    </source>
</evidence>
<keyword evidence="3" id="KW-1003">Cell membrane</keyword>
<keyword evidence="4 7" id="KW-0812">Transmembrane</keyword>
<reference evidence="8 9" key="1">
    <citation type="submission" date="2022-04" db="EMBL/GenBank/DDBJ databases">
        <title>Halobacillus sp. isolated from saltern.</title>
        <authorList>
            <person name="Won M."/>
            <person name="Lee C.-M."/>
            <person name="Woen H.-Y."/>
            <person name="Kwon S.-W."/>
        </authorList>
    </citation>
    <scope>NUCLEOTIDE SEQUENCE [LARGE SCALE GENOMIC DNA]</scope>
    <source>
        <strain evidence="8 9">SSTM10-2</strain>
    </source>
</reference>
<comment type="subcellular location">
    <subcellularLocation>
        <location evidence="1">Cell membrane</location>
        <topology evidence="1">Multi-pass membrane protein</topology>
    </subcellularLocation>
</comment>
<feature type="transmembrane region" description="Helical" evidence="7">
    <location>
        <begin position="226"/>
        <end position="250"/>
    </location>
</feature>
<feature type="transmembrane region" description="Helical" evidence="7">
    <location>
        <begin position="190"/>
        <end position="214"/>
    </location>
</feature>
<name>A0ABY4H422_9BACI</name>
<feature type="transmembrane region" description="Helical" evidence="7">
    <location>
        <begin position="262"/>
        <end position="282"/>
    </location>
</feature>
<dbReference type="Pfam" id="PF02028">
    <property type="entry name" value="BCCT"/>
    <property type="match status" value="1"/>
</dbReference>
<keyword evidence="2" id="KW-0813">Transport</keyword>
<organism evidence="8 9">
    <name type="scientific">Halobacillus shinanisalinarum</name>
    <dbReference type="NCBI Taxonomy" id="2932258"/>
    <lineage>
        <taxon>Bacteria</taxon>
        <taxon>Bacillati</taxon>
        <taxon>Bacillota</taxon>
        <taxon>Bacilli</taxon>
        <taxon>Bacillales</taxon>
        <taxon>Bacillaceae</taxon>
        <taxon>Halobacillus</taxon>
    </lineage>
</organism>
<feature type="transmembrane region" description="Helical" evidence="7">
    <location>
        <begin position="475"/>
        <end position="495"/>
    </location>
</feature>
<dbReference type="RefSeq" id="WP_244754962.1">
    <property type="nucleotide sequence ID" value="NZ_CP095074.1"/>
</dbReference>
<gene>
    <name evidence="8" type="ORF">MUO14_09345</name>
</gene>
<evidence type="ECO:0000256" key="3">
    <source>
        <dbReference type="ARBA" id="ARBA00022475"/>
    </source>
</evidence>
<protein>
    <submittedName>
        <fullName evidence="8">BCCT family transporter</fullName>
    </submittedName>
</protein>
<sequence>MEKQMNNKSYDVPLIVISLFIVSVIVVFLGLLPEKGTAFANKVFVFLTNLFGAPILLFTFGVVAFLVYISFSKYGDIRLGKEKPQFSTKSWIAMMLTAGLGSATVYWAFTEWAFYYNTPGLGAEPQTSAAYEWALAYNFFHWGISAWALYCIAALPIAYHFYVRKNKGLSLSSVVGEVTGFKSNGVVGKIVDIIFIFTCLGGLSITLGLSVPLLSQGMASILGIETSFTIDLIIILIISVVFTLSAYLGIEKGVKRITDLNSVFVLGFIGLIFLIGPTTFMINNSTNAVGLMVQNFVHMSLWTDPIENGSFPNDWTIFYWLYWITYAPFMGVFVTRISRGRKIKELIFNMLISGSLGCWIFFGILQNISMDRDIRGIVDVSGSLDVDGGNQAIIDVLNTLPLSTFFILFFVVVSMLFLASTLDSASYTLAATATKGLKDHEDPSPFHRLFWCLVIVLVPLTIIFINAPMNTIKTAAIVTSIPLIFVLLIMIYGLVKWMREDFGDTSAHVIKEKNKRKKAS</sequence>
<dbReference type="PANTHER" id="PTHR30047">
    <property type="entry name" value="HIGH-AFFINITY CHOLINE TRANSPORT PROTEIN-RELATED"/>
    <property type="match status" value="1"/>
</dbReference>
<dbReference type="InterPro" id="IPR000060">
    <property type="entry name" value="BCCT_transptr"/>
</dbReference>
<feature type="transmembrane region" description="Helical" evidence="7">
    <location>
        <begin position="317"/>
        <end position="334"/>
    </location>
</feature>
<evidence type="ECO:0000256" key="2">
    <source>
        <dbReference type="ARBA" id="ARBA00022448"/>
    </source>
</evidence>
<dbReference type="NCBIfam" id="TIGR00842">
    <property type="entry name" value="bcct"/>
    <property type="match status" value="1"/>
</dbReference>
<evidence type="ECO:0000256" key="4">
    <source>
        <dbReference type="ARBA" id="ARBA00022692"/>
    </source>
</evidence>
<feature type="transmembrane region" description="Helical" evidence="7">
    <location>
        <begin position="90"/>
        <end position="109"/>
    </location>
</feature>
<keyword evidence="6 7" id="KW-0472">Membrane</keyword>
<feature type="transmembrane region" description="Helical" evidence="7">
    <location>
        <begin position="405"/>
        <end position="429"/>
    </location>
</feature>
<evidence type="ECO:0000256" key="5">
    <source>
        <dbReference type="ARBA" id="ARBA00022989"/>
    </source>
</evidence>
<feature type="transmembrane region" description="Helical" evidence="7">
    <location>
        <begin position="139"/>
        <end position="162"/>
    </location>
</feature>
<proteinExistence type="predicted"/>
<evidence type="ECO:0000256" key="6">
    <source>
        <dbReference type="ARBA" id="ARBA00023136"/>
    </source>
</evidence>
<dbReference type="Proteomes" id="UP000831880">
    <property type="component" value="Chromosome"/>
</dbReference>
<keyword evidence="5 7" id="KW-1133">Transmembrane helix</keyword>
<evidence type="ECO:0000313" key="8">
    <source>
        <dbReference type="EMBL" id="UOQ95109.1"/>
    </source>
</evidence>
<dbReference type="EMBL" id="CP095074">
    <property type="protein sequence ID" value="UOQ95109.1"/>
    <property type="molecule type" value="Genomic_DNA"/>
</dbReference>
<feature type="transmembrane region" description="Helical" evidence="7">
    <location>
        <begin position="346"/>
        <end position="365"/>
    </location>
</feature>
<feature type="transmembrane region" description="Helical" evidence="7">
    <location>
        <begin position="12"/>
        <end position="32"/>
    </location>
</feature>
<evidence type="ECO:0000256" key="7">
    <source>
        <dbReference type="SAM" id="Phobius"/>
    </source>
</evidence>
<feature type="transmembrane region" description="Helical" evidence="7">
    <location>
        <begin position="44"/>
        <end position="69"/>
    </location>
</feature>
<dbReference type="PANTHER" id="PTHR30047:SF12">
    <property type="entry name" value="BCCT-FAMILY TRANSPORTER"/>
    <property type="match status" value="1"/>
</dbReference>
<keyword evidence="9" id="KW-1185">Reference proteome</keyword>
<accession>A0ABY4H422</accession>